<dbReference type="AlphaFoldDB" id="A0A9D3MMH9"/>
<keyword evidence="1" id="KW-0202">Cytokine</keyword>
<name>A0A9D3MMH9_ANGAN</name>
<dbReference type="SUPFAM" id="SSF54117">
    <property type="entry name" value="Interleukin 8-like chemokines"/>
    <property type="match status" value="1"/>
</dbReference>
<evidence type="ECO:0000256" key="3">
    <source>
        <dbReference type="SAM" id="SignalP"/>
    </source>
</evidence>
<evidence type="ECO:0000256" key="2">
    <source>
        <dbReference type="SAM" id="MobiDB-lite"/>
    </source>
</evidence>
<evidence type="ECO:0000256" key="1">
    <source>
        <dbReference type="ARBA" id="ARBA00022514"/>
    </source>
</evidence>
<dbReference type="InterPro" id="IPR036048">
    <property type="entry name" value="Interleukin_8-like_sf"/>
</dbReference>
<feature type="region of interest" description="Disordered" evidence="2">
    <location>
        <begin position="90"/>
        <end position="122"/>
    </location>
</feature>
<accession>A0A9D3MMH9</accession>
<feature type="region of interest" description="Disordered" evidence="2">
    <location>
        <begin position="134"/>
        <end position="239"/>
    </location>
</feature>
<gene>
    <name evidence="5" type="ORF">ANANG_G00082660</name>
</gene>
<dbReference type="GO" id="GO:0006955">
    <property type="term" value="P:immune response"/>
    <property type="evidence" value="ECO:0007669"/>
    <property type="project" value="InterPro"/>
</dbReference>
<feature type="chain" id="PRO_5038734947" description="Chemokine interleukin-8-like domain-containing protein" evidence="3">
    <location>
        <begin position="27"/>
        <end position="239"/>
    </location>
</feature>
<dbReference type="EMBL" id="JAFIRN010000004">
    <property type="protein sequence ID" value="KAG5850458.1"/>
    <property type="molecule type" value="Genomic_DNA"/>
</dbReference>
<keyword evidence="3" id="KW-0732">Signal</keyword>
<proteinExistence type="predicted"/>
<feature type="domain" description="Chemokine interleukin-8-like" evidence="4">
    <location>
        <begin position="31"/>
        <end position="85"/>
    </location>
</feature>
<evidence type="ECO:0000259" key="4">
    <source>
        <dbReference type="Pfam" id="PF00048"/>
    </source>
</evidence>
<evidence type="ECO:0000313" key="5">
    <source>
        <dbReference type="EMBL" id="KAG5850458.1"/>
    </source>
</evidence>
<protein>
    <recommendedName>
        <fullName evidence="4">Chemokine interleukin-8-like domain-containing protein</fullName>
    </recommendedName>
</protein>
<dbReference type="Proteomes" id="UP001044222">
    <property type="component" value="Unassembled WGS sequence"/>
</dbReference>
<reference evidence="5" key="1">
    <citation type="submission" date="2021-01" db="EMBL/GenBank/DDBJ databases">
        <title>A chromosome-scale assembly of European eel, Anguilla anguilla.</title>
        <authorList>
            <person name="Henkel C."/>
            <person name="Jong-Raadsen S.A."/>
            <person name="Dufour S."/>
            <person name="Weltzien F.-A."/>
            <person name="Palstra A.P."/>
            <person name="Pelster B."/>
            <person name="Spaink H.P."/>
            <person name="Van Den Thillart G.E."/>
            <person name="Jansen H."/>
            <person name="Zahm M."/>
            <person name="Klopp C."/>
            <person name="Cedric C."/>
            <person name="Louis A."/>
            <person name="Berthelot C."/>
            <person name="Parey E."/>
            <person name="Roest Crollius H."/>
            <person name="Montfort J."/>
            <person name="Robinson-Rechavi M."/>
            <person name="Bucao C."/>
            <person name="Bouchez O."/>
            <person name="Gislard M."/>
            <person name="Lluch J."/>
            <person name="Milhes M."/>
            <person name="Lampietro C."/>
            <person name="Lopez Roques C."/>
            <person name="Donnadieu C."/>
            <person name="Braasch I."/>
            <person name="Desvignes T."/>
            <person name="Postlethwait J."/>
            <person name="Bobe J."/>
            <person name="Guiguen Y."/>
            <person name="Dirks R."/>
        </authorList>
    </citation>
    <scope>NUCLEOTIDE SEQUENCE</scope>
    <source>
        <strain evidence="5">Tag_6206</strain>
        <tissue evidence="5">Liver</tissue>
    </source>
</reference>
<organism evidence="5 6">
    <name type="scientific">Anguilla anguilla</name>
    <name type="common">European freshwater eel</name>
    <name type="synonym">Muraena anguilla</name>
    <dbReference type="NCBI Taxonomy" id="7936"/>
    <lineage>
        <taxon>Eukaryota</taxon>
        <taxon>Metazoa</taxon>
        <taxon>Chordata</taxon>
        <taxon>Craniata</taxon>
        <taxon>Vertebrata</taxon>
        <taxon>Euteleostomi</taxon>
        <taxon>Actinopterygii</taxon>
        <taxon>Neopterygii</taxon>
        <taxon>Teleostei</taxon>
        <taxon>Anguilliformes</taxon>
        <taxon>Anguillidae</taxon>
        <taxon>Anguilla</taxon>
    </lineage>
</organism>
<dbReference type="Pfam" id="PF00048">
    <property type="entry name" value="IL8"/>
    <property type="match status" value="1"/>
</dbReference>
<dbReference type="InterPro" id="IPR001811">
    <property type="entry name" value="Chemokine_IL8-like_dom"/>
</dbReference>
<keyword evidence="6" id="KW-1185">Reference proteome</keyword>
<dbReference type="GO" id="GO:0008009">
    <property type="term" value="F:chemokine activity"/>
    <property type="evidence" value="ECO:0007669"/>
    <property type="project" value="InterPro"/>
</dbReference>
<evidence type="ECO:0000313" key="6">
    <source>
        <dbReference type="Proteomes" id="UP001044222"/>
    </source>
</evidence>
<dbReference type="Gene3D" id="2.40.50.40">
    <property type="match status" value="1"/>
</dbReference>
<feature type="non-terminal residue" evidence="5">
    <location>
        <position position="1"/>
    </location>
</feature>
<sequence length="239" mass="26197">MQNHQKLSGIAIIGVIATFIVAGTDAQKFQTCCTEVSRMEISGPIIGYRIQKWDPPCVRAVIFETERGEVCIHVKQAWVLRKIRQFERSRRNQISPTSSVPQYSTGTTVSTREQKAPSKSFAGTINILKGQTAEVTSPTNEWTPSSQTAEVTSLTNERTPSSQTAEVTSPTNEQTPSSQTAEVTSPTNEWTRSSQTAEVTSPTNEWTRSSQVAEVTSPTNERTPSSQTAEVTSPTNELT</sequence>
<feature type="compositionally biased region" description="Polar residues" evidence="2">
    <location>
        <begin position="92"/>
        <end position="111"/>
    </location>
</feature>
<feature type="signal peptide" evidence="3">
    <location>
        <begin position="1"/>
        <end position="26"/>
    </location>
</feature>
<comment type="caution">
    <text evidence="5">The sequence shown here is derived from an EMBL/GenBank/DDBJ whole genome shotgun (WGS) entry which is preliminary data.</text>
</comment>
<dbReference type="GO" id="GO:0005615">
    <property type="term" value="C:extracellular space"/>
    <property type="evidence" value="ECO:0007669"/>
    <property type="project" value="UniProtKB-KW"/>
</dbReference>